<evidence type="ECO:0000313" key="5">
    <source>
        <dbReference type="EMBL" id="ORY07849.1"/>
    </source>
</evidence>
<dbReference type="GO" id="GO:0005085">
    <property type="term" value="F:guanyl-nucleotide exchange factor activity"/>
    <property type="evidence" value="ECO:0007669"/>
    <property type="project" value="InterPro"/>
</dbReference>
<dbReference type="OrthoDB" id="79452at2759"/>
<feature type="region of interest" description="Disordered" evidence="2">
    <location>
        <begin position="349"/>
        <end position="419"/>
    </location>
</feature>
<dbReference type="AlphaFoldDB" id="A0A1Y1ZC68"/>
<dbReference type="InParanoid" id="A0A1Y1ZC68"/>
<dbReference type="STRING" id="1314790.A0A1Y1ZC68"/>
<dbReference type="PANTHER" id="PTHR23176:SF129">
    <property type="entry name" value="RHO GTPASE ACTIVATING PROTEIN AT 16F, ISOFORM E-RELATED"/>
    <property type="match status" value="1"/>
</dbReference>
<name>A0A1Y1ZC68_9FUNG</name>
<dbReference type="Gene3D" id="1.10.840.10">
    <property type="entry name" value="Ras guanine-nucleotide exchange factors catalytic domain"/>
    <property type="match status" value="1"/>
</dbReference>
<dbReference type="InterPro" id="IPR036964">
    <property type="entry name" value="RASGEF_cat_dom_sf"/>
</dbReference>
<dbReference type="InterPro" id="IPR000198">
    <property type="entry name" value="RhoGAP_dom"/>
</dbReference>
<sequence length="742" mass="84153">IDDMPVESILLALNNCALELLDRVSLQDWVYALNDFESQRLNPLAWYPKKGSHSTLDDGTIISDIFLAVNRCRHTITTASSPTANFNLLASLPSGISAFYYLREAIKQWVISEIASFSIDASLRTARIVKFVTMISVCHDEMAIYGIEKLELFKDKFLARPYKPQMAIPSFVERAVVSALIAPESRAFTKAWNDAAKVIGKPADSIQTLLSHKPAKNSQAVGSANRDSKSIGLLPCIGWILESILEIEYNVPDRLFSSQLILNFEKRTLIYELIQSFKRWPLVCPRTGVESTVDMKFLLSRHMLPTNPEFRFIKEFAAKENMKYRSPSSSHNNMAAQNRKVFPRLIHAEQEKIKRDSREREKLEREARDRQLGMQRRINEEARVKEKMMKEPPANPTTSTAIRSKSTNSPSSNNAVSNMLSKFPTAKPSLAINLINSAITIEHSRTKRDHVFKIISEEGGQYLLQAIDRQDMLSWVKAITDAAKEGAARRFTVLVEDARKEMVGQISNRSSNSAVERSNMDVRVLSKERSSIFGVELSTLMKCENGDYSLPVIVEKCLQEVEERGLYEVGIYRISGMASAIEQLRRSFNDDCESVDLSSERWGDINAISGVLKQWLRELPEPVLTFELYNDFIAAAAIEDYDTRLIEIKNLVVKLPTPNYILLKRLIEHLEMITDYEDVNHMYASNLAIVFGPTLIRPPSGPLCFATSMANLGQQQAIVKNLILQYHWIFDVEKEVEQDDPQ</sequence>
<organism evidence="5 6">
    <name type="scientific">Basidiobolus meristosporus CBS 931.73</name>
    <dbReference type="NCBI Taxonomy" id="1314790"/>
    <lineage>
        <taxon>Eukaryota</taxon>
        <taxon>Fungi</taxon>
        <taxon>Fungi incertae sedis</taxon>
        <taxon>Zoopagomycota</taxon>
        <taxon>Entomophthoromycotina</taxon>
        <taxon>Basidiobolomycetes</taxon>
        <taxon>Basidiobolales</taxon>
        <taxon>Basidiobolaceae</taxon>
        <taxon>Basidiobolus</taxon>
    </lineage>
</organism>
<feature type="non-terminal residue" evidence="5">
    <location>
        <position position="742"/>
    </location>
</feature>
<dbReference type="SUPFAM" id="SSF48366">
    <property type="entry name" value="Ras GEF"/>
    <property type="match status" value="1"/>
</dbReference>
<feature type="compositionally biased region" description="Polar residues" evidence="2">
    <location>
        <begin position="396"/>
        <end position="419"/>
    </location>
</feature>
<keyword evidence="6" id="KW-1185">Reference proteome</keyword>
<accession>A0A1Y1ZC68</accession>
<evidence type="ECO:0000256" key="2">
    <source>
        <dbReference type="SAM" id="MobiDB-lite"/>
    </source>
</evidence>
<reference evidence="5 6" key="1">
    <citation type="submission" date="2016-07" db="EMBL/GenBank/DDBJ databases">
        <title>Pervasive Adenine N6-methylation of Active Genes in Fungi.</title>
        <authorList>
            <consortium name="DOE Joint Genome Institute"/>
            <person name="Mondo S.J."/>
            <person name="Dannebaum R.O."/>
            <person name="Kuo R.C."/>
            <person name="Labutti K."/>
            <person name="Haridas S."/>
            <person name="Kuo A."/>
            <person name="Salamov A."/>
            <person name="Ahrendt S.R."/>
            <person name="Lipzen A."/>
            <person name="Sullivan W."/>
            <person name="Andreopoulos W.B."/>
            <person name="Clum A."/>
            <person name="Lindquist E."/>
            <person name="Daum C."/>
            <person name="Ramamoorthy G.K."/>
            <person name="Gryganskyi A."/>
            <person name="Culley D."/>
            <person name="Magnuson J.K."/>
            <person name="James T.Y."/>
            <person name="O'Malley M.A."/>
            <person name="Stajich J.E."/>
            <person name="Spatafora J.W."/>
            <person name="Visel A."/>
            <person name="Grigoriev I.V."/>
        </authorList>
    </citation>
    <scope>NUCLEOTIDE SEQUENCE [LARGE SCALE GENOMIC DNA]</scope>
    <source>
        <strain evidence="5 6">CBS 931.73</strain>
    </source>
</reference>
<dbReference type="EMBL" id="MCFE01000005">
    <property type="protein sequence ID" value="ORY07849.1"/>
    <property type="molecule type" value="Genomic_DNA"/>
</dbReference>
<evidence type="ECO:0000313" key="6">
    <source>
        <dbReference type="Proteomes" id="UP000193498"/>
    </source>
</evidence>
<dbReference type="GO" id="GO:0005737">
    <property type="term" value="C:cytoplasm"/>
    <property type="evidence" value="ECO:0007669"/>
    <property type="project" value="TreeGrafter"/>
</dbReference>
<dbReference type="InterPro" id="IPR023578">
    <property type="entry name" value="Ras_GEF_dom_sf"/>
</dbReference>
<dbReference type="SUPFAM" id="SSF50729">
    <property type="entry name" value="PH domain-like"/>
    <property type="match status" value="1"/>
</dbReference>
<dbReference type="PROSITE" id="PS50003">
    <property type="entry name" value="PH_DOMAIN"/>
    <property type="match status" value="1"/>
</dbReference>
<dbReference type="SUPFAM" id="SSF48350">
    <property type="entry name" value="GTPase activation domain, GAP"/>
    <property type="match status" value="1"/>
</dbReference>
<evidence type="ECO:0000256" key="1">
    <source>
        <dbReference type="ARBA" id="ARBA00022468"/>
    </source>
</evidence>
<dbReference type="PROSITE" id="PS50238">
    <property type="entry name" value="RHOGAP"/>
    <property type="match status" value="1"/>
</dbReference>
<comment type="caution">
    <text evidence="5">The sequence shown here is derived from an EMBL/GenBank/DDBJ whole genome shotgun (WGS) entry which is preliminary data.</text>
</comment>
<evidence type="ECO:0000259" key="3">
    <source>
        <dbReference type="PROSITE" id="PS50003"/>
    </source>
</evidence>
<dbReference type="InterPro" id="IPR001849">
    <property type="entry name" value="PH_domain"/>
</dbReference>
<gene>
    <name evidence="5" type="ORF">K493DRAFT_186967</name>
</gene>
<keyword evidence="1" id="KW-0343">GTPase activation</keyword>
<feature type="domain" description="PH" evidence="3">
    <location>
        <begin position="449"/>
        <end position="484"/>
    </location>
</feature>
<evidence type="ECO:0000259" key="4">
    <source>
        <dbReference type="PROSITE" id="PS50238"/>
    </source>
</evidence>
<feature type="non-terminal residue" evidence="5">
    <location>
        <position position="1"/>
    </location>
</feature>
<dbReference type="Gene3D" id="1.10.555.10">
    <property type="entry name" value="Rho GTPase activation protein"/>
    <property type="match status" value="1"/>
</dbReference>
<dbReference type="Pfam" id="PF00620">
    <property type="entry name" value="RhoGAP"/>
    <property type="match status" value="1"/>
</dbReference>
<feature type="compositionally biased region" description="Basic and acidic residues" evidence="2">
    <location>
        <begin position="349"/>
        <end position="390"/>
    </location>
</feature>
<dbReference type="InterPro" id="IPR050729">
    <property type="entry name" value="Rho-GAP"/>
</dbReference>
<dbReference type="GO" id="GO:0005096">
    <property type="term" value="F:GTPase activator activity"/>
    <property type="evidence" value="ECO:0007669"/>
    <property type="project" value="UniProtKB-KW"/>
</dbReference>
<protein>
    <submittedName>
        <fullName evidence="5">RhoGAP-domain-containing protein</fullName>
    </submittedName>
</protein>
<proteinExistence type="predicted"/>
<dbReference type="GO" id="GO:0007264">
    <property type="term" value="P:small GTPase-mediated signal transduction"/>
    <property type="evidence" value="ECO:0007669"/>
    <property type="project" value="InterPro"/>
</dbReference>
<feature type="domain" description="Rho-GAP" evidence="4">
    <location>
        <begin position="535"/>
        <end position="730"/>
    </location>
</feature>
<dbReference type="Pfam" id="PF00169">
    <property type="entry name" value="PH"/>
    <property type="match status" value="1"/>
</dbReference>
<dbReference type="SMART" id="SM00324">
    <property type="entry name" value="RhoGAP"/>
    <property type="match status" value="1"/>
</dbReference>
<dbReference type="InterPro" id="IPR008936">
    <property type="entry name" value="Rho_GTPase_activation_prot"/>
</dbReference>
<dbReference type="InterPro" id="IPR011993">
    <property type="entry name" value="PH-like_dom_sf"/>
</dbReference>
<dbReference type="PANTHER" id="PTHR23176">
    <property type="entry name" value="RHO/RAC/CDC GTPASE-ACTIVATING PROTEIN"/>
    <property type="match status" value="1"/>
</dbReference>
<dbReference type="Gene3D" id="2.30.29.30">
    <property type="entry name" value="Pleckstrin-homology domain (PH domain)/Phosphotyrosine-binding domain (PTB)"/>
    <property type="match status" value="1"/>
</dbReference>
<dbReference type="Proteomes" id="UP000193498">
    <property type="component" value="Unassembled WGS sequence"/>
</dbReference>